<evidence type="ECO:0000313" key="2">
    <source>
        <dbReference type="Proteomes" id="UP001159427"/>
    </source>
</evidence>
<keyword evidence="2" id="KW-1185">Reference proteome</keyword>
<gene>
    <name evidence="1" type="ORF">PEVE_00031634</name>
</gene>
<accession>A0ABN8SZ23</accession>
<comment type="caution">
    <text evidence="1">The sequence shown here is derived from an EMBL/GenBank/DDBJ whole genome shotgun (WGS) entry which is preliminary data.</text>
</comment>
<organism evidence="1 2">
    <name type="scientific">Porites evermanni</name>
    <dbReference type="NCBI Taxonomy" id="104178"/>
    <lineage>
        <taxon>Eukaryota</taxon>
        <taxon>Metazoa</taxon>
        <taxon>Cnidaria</taxon>
        <taxon>Anthozoa</taxon>
        <taxon>Hexacorallia</taxon>
        <taxon>Scleractinia</taxon>
        <taxon>Fungiina</taxon>
        <taxon>Poritidae</taxon>
        <taxon>Porites</taxon>
    </lineage>
</organism>
<dbReference type="Proteomes" id="UP001159427">
    <property type="component" value="Unassembled WGS sequence"/>
</dbReference>
<protein>
    <submittedName>
        <fullName evidence="1">Uncharacterized protein</fullName>
    </submittedName>
</protein>
<sequence>MEPIGSKNLPSFKTKAFSQDAPINQNNPNWDAYRQTLARMKSVRSHSTHWRATCSFNRPDFQNLRKSIYYRDYLRGKFSSFDIMNFVGSGQCKPVEYVNIRGHVAGGAGATAKFWQASNTWIIHIDSGATGCTFVPVVGAVSSEDNFGFYDKVNNRFRCIAAAAGTEATTQWWFGGYMSN</sequence>
<name>A0ABN8SZ23_9CNID</name>
<evidence type="ECO:0000313" key="1">
    <source>
        <dbReference type="EMBL" id="CAH3196024.1"/>
    </source>
</evidence>
<reference evidence="1 2" key="1">
    <citation type="submission" date="2022-05" db="EMBL/GenBank/DDBJ databases">
        <authorList>
            <consortium name="Genoscope - CEA"/>
            <person name="William W."/>
        </authorList>
    </citation>
    <scope>NUCLEOTIDE SEQUENCE [LARGE SCALE GENOMIC DNA]</scope>
</reference>
<proteinExistence type="predicted"/>
<feature type="non-terminal residue" evidence="1">
    <location>
        <position position="180"/>
    </location>
</feature>
<dbReference type="EMBL" id="CALNXI010004542">
    <property type="protein sequence ID" value="CAH3196024.1"/>
    <property type="molecule type" value="Genomic_DNA"/>
</dbReference>